<organism evidence="1">
    <name type="scientific">Proteinivorax tanatarense</name>
    <dbReference type="NCBI Taxonomy" id="1260629"/>
    <lineage>
        <taxon>Bacteria</taxon>
        <taxon>Bacillati</taxon>
        <taxon>Bacillota</taxon>
        <taxon>Clostridia</taxon>
        <taxon>Eubacteriales</taxon>
        <taxon>Proteinivoracaceae</taxon>
        <taxon>Proteinivorax</taxon>
    </lineage>
</organism>
<dbReference type="InterPro" id="IPR003772">
    <property type="entry name" value="YceD"/>
</dbReference>
<proteinExistence type="predicted"/>
<reference evidence="1" key="2">
    <citation type="submission" date="2024-06" db="EMBL/GenBank/DDBJ databases">
        <authorList>
            <person name="Petrova K.O."/>
            <person name="Toshchakov S.V."/>
            <person name="Boltjanskaja Y.V."/>
            <person name="Kevbrin V."/>
        </authorList>
    </citation>
    <scope>NUCLEOTIDE SEQUENCE</scope>
    <source>
        <strain evidence="1">Z-910T</strain>
    </source>
</reference>
<dbReference type="PANTHER" id="PTHR34374">
    <property type="entry name" value="LARGE RIBOSOMAL RNA SUBUNIT ACCUMULATION PROTEIN YCED HOMOLOG 1, CHLOROPLASTIC"/>
    <property type="match status" value="1"/>
</dbReference>
<gene>
    <name evidence="1" type="ORF">PRVXT_001353</name>
</gene>
<name>A0AAU7VPU8_9FIRM</name>
<reference evidence="1" key="1">
    <citation type="journal article" date="2013" name="Extremophiles">
        <title>Proteinivorax tanatarense gen. nov., sp. nov., an anaerobic, haloalkaliphilic, proteolytic bacterium isolated from a decaying algal bloom, and proposal of Proteinivoraceae fam. nov.</title>
        <authorList>
            <person name="Kevbrin V."/>
            <person name="Boltyanskaya Y."/>
            <person name="Zhilina T."/>
            <person name="Kolganova T."/>
            <person name="Lavrentjeva E."/>
            <person name="Kuznetsov B."/>
        </authorList>
    </citation>
    <scope>NUCLEOTIDE SEQUENCE</scope>
    <source>
        <strain evidence="1">Z-910T</strain>
    </source>
</reference>
<sequence length="179" mass="20425">MVNNLLTINLLELETEKNLMKEYSYTIPKKNSVIIVPNGGFIEPIKVSATVSKKQEQTYLIEGLVETQLKLPCDRCLSLNTLEVKELFKKQVLVTNQEIDLKEEDSEGFYRIPIGRLPLKELLQEAIEFSIPSKFLCQKNCLGLCYNCGTNLNDGQCGCDKNDVDPRLAVLKKYYDKKK</sequence>
<evidence type="ECO:0000313" key="1">
    <source>
        <dbReference type="EMBL" id="XBX76175.1"/>
    </source>
</evidence>
<dbReference type="AlphaFoldDB" id="A0AAU7VPU8"/>
<protein>
    <submittedName>
        <fullName evidence="1">DUF177 domain-containing protein</fullName>
    </submittedName>
</protein>
<dbReference type="Pfam" id="PF02620">
    <property type="entry name" value="YceD"/>
    <property type="match status" value="1"/>
</dbReference>
<accession>A0AAU7VPU8</accession>
<dbReference type="RefSeq" id="WP_350344909.1">
    <property type="nucleotide sequence ID" value="NZ_CP158367.1"/>
</dbReference>
<dbReference type="PANTHER" id="PTHR34374:SF1">
    <property type="entry name" value="LARGE RIBOSOMAL RNA SUBUNIT ACCUMULATION PROTEIN YCED HOMOLOG 1, CHLOROPLASTIC"/>
    <property type="match status" value="1"/>
</dbReference>
<dbReference type="EMBL" id="CP158367">
    <property type="protein sequence ID" value="XBX76175.1"/>
    <property type="molecule type" value="Genomic_DNA"/>
</dbReference>